<evidence type="ECO:0000313" key="2">
    <source>
        <dbReference type="Proteomes" id="UP000188533"/>
    </source>
</evidence>
<reference evidence="1 2" key="1">
    <citation type="submission" date="2016-08" db="EMBL/GenBank/DDBJ databases">
        <authorList>
            <consortium name="Lentinula edodes genome sequencing consortium"/>
            <person name="Sakamoto Y."/>
            <person name="Nakade K."/>
            <person name="Sato S."/>
            <person name="Yoshida Y."/>
            <person name="Miyazaki K."/>
            <person name="Natsume S."/>
            <person name="Konno N."/>
        </authorList>
    </citation>
    <scope>NUCLEOTIDE SEQUENCE [LARGE SCALE GENOMIC DNA]</scope>
    <source>
        <strain evidence="1 2">NBRC 111202</strain>
    </source>
</reference>
<organism evidence="1 2">
    <name type="scientific">Lentinula edodes</name>
    <name type="common">Shiitake mushroom</name>
    <name type="synonym">Lentinus edodes</name>
    <dbReference type="NCBI Taxonomy" id="5353"/>
    <lineage>
        <taxon>Eukaryota</taxon>
        <taxon>Fungi</taxon>
        <taxon>Dikarya</taxon>
        <taxon>Basidiomycota</taxon>
        <taxon>Agaricomycotina</taxon>
        <taxon>Agaricomycetes</taxon>
        <taxon>Agaricomycetidae</taxon>
        <taxon>Agaricales</taxon>
        <taxon>Marasmiineae</taxon>
        <taxon>Omphalotaceae</taxon>
        <taxon>Lentinula</taxon>
    </lineage>
</organism>
<protein>
    <submittedName>
        <fullName evidence="1">Uncharacterized protein</fullName>
    </submittedName>
</protein>
<dbReference type="EMBL" id="BDGU01000346">
    <property type="protein sequence ID" value="GAW06703.1"/>
    <property type="molecule type" value="Genomic_DNA"/>
</dbReference>
<name>A0A1Q3EHL1_LENED</name>
<gene>
    <name evidence="1" type="ORF">LENED_008645</name>
</gene>
<evidence type="ECO:0000313" key="1">
    <source>
        <dbReference type="EMBL" id="GAW06703.1"/>
    </source>
</evidence>
<sequence>MSEAWEYIPSLKYNPAHSTISLQEMSSLSMLYFDVNGLGRRLLLYHGTETYDDIRLGASLAWRRLRHSCPSEYEVQPCLDQAYVRIYSETTILVRVRSTEREFPTLPPG</sequence>
<comment type="caution">
    <text evidence="1">The sequence shown here is derived from an EMBL/GenBank/DDBJ whole genome shotgun (WGS) entry which is preliminary data.</text>
</comment>
<proteinExistence type="predicted"/>
<dbReference type="Proteomes" id="UP000188533">
    <property type="component" value="Unassembled WGS sequence"/>
</dbReference>
<keyword evidence="2" id="KW-1185">Reference proteome</keyword>
<accession>A0A1Q3EHL1</accession>
<dbReference type="AlphaFoldDB" id="A0A1Q3EHL1"/>
<reference evidence="1 2" key="2">
    <citation type="submission" date="2017-02" db="EMBL/GenBank/DDBJ databases">
        <title>A genome survey and senescence transcriptome analysis in Lentinula edodes.</title>
        <authorList>
            <person name="Sakamoto Y."/>
            <person name="Nakade K."/>
            <person name="Sato S."/>
            <person name="Yoshida Y."/>
            <person name="Miyazaki K."/>
            <person name="Natsume S."/>
            <person name="Konno N."/>
        </authorList>
    </citation>
    <scope>NUCLEOTIDE SEQUENCE [LARGE SCALE GENOMIC DNA]</scope>
    <source>
        <strain evidence="1 2">NBRC 111202</strain>
    </source>
</reference>